<gene>
    <name evidence="4" type="ORF">PICMEDRAFT_70138</name>
</gene>
<dbReference type="PANTHER" id="PTHR46535">
    <property type="entry name" value="NEDD4-BINDING PROTEIN 2"/>
    <property type="match status" value="1"/>
</dbReference>
<reference evidence="4 5" key="1">
    <citation type="journal article" date="2016" name="Proc. Natl. Acad. Sci. U.S.A.">
        <title>Comparative genomics of biotechnologically important yeasts.</title>
        <authorList>
            <person name="Riley R."/>
            <person name="Haridas S."/>
            <person name="Wolfe K.H."/>
            <person name="Lopes M.R."/>
            <person name="Hittinger C.T."/>
            <person name="Goeker M."/>
            <person name="Salamov A.A."/>
            <person name="Wisecaver J.H."/>
            <person name="Long T.M."/>
            <person name="Calvey C.H."/>
            <person name="Aerts A.L."/>
            <person name="Barry K.W."/>
            <person name="Choi C."/>
            <person name="Clum A."/>
            <person name="Coughlan A.Y."/>
            <person name="Deshpande S."/>
            <person name="Douglass A.P."/>
            <person name="Hanson S.J."/>
            <person name="Klenk H.-P."/>
            <person name="LaButti K.M."/>
            <person name="Lapidus A."/>
            <person name="Lindquist E.A."/>
            <person name="Lipzen A.M."/>
            <person name="Meier-Kolthoff J.P."/>
            <person name="Ohm R.A."/>
            <person name="Otillar R.P."/>
            <person name="Pangilinan J.L."/>
            <person name="Peng Y."/>
            <person name="Rokas A."/>
            <person name="Rosa C.A."/>
            <person name="Scheuner C."/>
            <person name="Sibirny A.A."/>
            <person name="Slot J.C."/>
            <person name="Stielow J.B."/>
            <person name="Sun H."/>
            <person name="Kurtzman C.P."/>
            <person name="Blackwell M."/>
            <person name="Grigoriev I.V."/>
            <person name="Jeffries T.W."/>
        </authorList>
    </citation>
    <scope>NUCLEOTIDE SEQUENCE [LARGE SCALE GENOMIC DNA]</scope>
    <source>
        <strain evidence="4 5">NRRL Y-2026</strain>
    </source>
</reference>
<accession>A0A1E3NQX6</accession>
<organism evidence="4 5">
    <name type="scientific">Pichia membranifaciens NRRL Y-2026</name>
    <dbReference type="NCBI Taxonomy" id="763406"/>
    <lineage>
        <taxon>Eukaryota</taxon>
        <taxon>Fungi</taxon>
        <taxon>Dikarya</taxon>
        <taxon>Ascomycota</taxon>
        <taxon>Saccharomycotina</taxon>
        <taxon>Pichiomycetes</taxon>
        <taxon>Pichiales</taxon>
        <taxon>Pichiaceae</taxon>
        <taxon>Pichia</taxon>
    </lineage>
</organism>
<dbReference type="OrthoDB" id="4080456at2759"/>
<dbReference type="CDD" id="cd14279">
    <property type="entry name" value="CUE"/>
    <property type="match status" value="1"/>
</dbReference>
<evidence type="ECO:0008006" key="6">
    <source>
        <dbReference type="Google" id="ProtNLM"/>
    </source>
</evidence>
<dbReference type="SUPFAM" id="SSF160443">
    <property type="entry name" value="SMR domain-like"/>
    <property type="match status" value="1"/>
</dbReference>
<dbReference type="GO" id="GO:0004519">
    <property type="term" value="F:endonuclease activity"/>
    <property type="evidence" value="ECO:0007669"/>
    <property type="project" value="TreeGrafter"/>
</dbReference>
<name>A0A1E3NQX6_9ASCO</name>
<dbReference type="PROSITE" id="PS51140">
    <property type="entry name" value="CUE"/>
    <property type="match status" value="1"/>
</dbReference>
<dbReference type="AlphaFoldDB" id="A0A1E3NQX6"/>
<dbReference type="SMART" id="SM00463">
    <property type="entry name" value="SMR"/>
    <property type="match status" value="1"/>
</dbReference>
<dbReference type="InterPro" id="IPR052772">
    <property type="entry name" value="Endo/PolyKinase_Domain-Protein"/>
</dbReference>
<dbReference type="GO" id="GO:0005634">
    <property type="term" value="C:nucleus"/>
    <property type="evidence" value="ECO:0007669"/>
    <property type="project" value="TreeGrafter"/>
</dbReference>
<dbReference type="PROSITE" id="PS50828">
    <property type="entry name" value="SMR"/>
    <property type="match status" value="1"/>
</dbReference>
<dbReference type="InterPro" id="IPR002625">
    <property type="entry name" value="Smr_dom"/>
</dbReference>
<dbReference type="GeneID" id="30180254"/>
<dbReference type="RefSeq" id="XP_019019620.1">
    <property type="nucleotide sequence ID" value="XM_019163567.1"/>
</dbReference>
<evidence type="ECO:0000259" key="2">
    <source>
        <dbReference type="PROSITE" id="PS50828"/>
    </source>
</evidence>
<dbReference type="SUPFAM" id="SSF46934">
    <property type="entry name" value="UBA-like"/>
    <property type="match status" value="1"/>
</dbReference>
<dbReference type="STRING" id="763406.A0A1E3NQX6"/>
<evidence type="ECO:0000259" key="3">
    <source>
        <dbReference type="PROSITE" id="PS51140"/>
    </source>
</evidence>
<dbReference type="Pfam" id="PF02845">
    <property type="entry name" value="CUE"/>
    <property type="match status" value="1"/>
</dbReference>
<dbReference type="EMBL" id="KV454001">
    <property type="protein sequence ID" value="ODQ48507.1"/>
    <property type="molecule type" value="Genomic_DNA"/>
</dbReference>
<keyword evidence="5" id="KW-1185">Reference proteome</keyword>
<dbReference type="GO" id="GO:0043130">
    <property type="term" value="F:ubiquitin binding"/>
    <property type="evidence" value="ECO:0007669"/>
    <property type="project" value="InterPro"/>
</dbReference>
<feature type="domain" description="CUE" evidence="3">
    <location>
        <begin position="11"/>
        <end position="54"/>
    </location>
</feature>
<dbReference type="InterPro" id="IPR009060">
    <property type="entry name" value="UBA-like_sf"/>
</dbReference>
<dbReference type="SMART" id="SM00546">
    <property type="entry name" value="CUE"/>
    <property type="match status" value="1"/>
</dbReference>
<dbReference type="InterPro" id="IPR036063">
    <property type="entry name" value="Smr_dom_sf"/>
</dbReference>
<sequence length="487" mass="55612">MAEKRDKDEKELPEALFPLSELFPDVSLKHILHILRISNGNFDSAAEQLLSYDLIKDELDKLDQAEPTEPAEPEERLPPESFSDAVEALQVEQWAKRFELQDEIMELLEIDETERELVDWYLSQNSCRKLETVCDIMLNFDSRLPAAQQPRDKLDTASYNVLYLHGVDKSSPGVGTGGDTGSSNDHFLSMSDLLRKSSRGSSTLLENDRSWSELQKVIDDNPELNLPEKFYLVAMKWFHKDLDKILHTAIQLSEYFEKQPRNIMSADTSRIDFGVLAFGNNSLKDEITEYRQKQSSNGHGTISTKPMSIFENGSQPADLPKYSTYPPALEKLQSRAANLKQSRNTTGDKYLKSYYNHSIAETERKIRDLHGISQAQEVNQRVTQAKRTFKIDLHTLTVQNAMQALNSCLNYWWGQEMHLRNLENTKFEFTGLRHVDPFVIVTGRGLHSAGGIPKVKNATVGFLRQNGFKFEENTSIITVLGKRKNHR</sequence>
<protein>
    <recommendedName>
        <fullName evidence="6">Smr domain-containing protein</fullName>
    </recommendedName>
</protein>
<keyword evidence="1" id="KW-0833">Ubl conjugation pathway</keyword>
<dbReference type="InterPro" id="IPR003892">
    <property type="entry name" value="CUE"/>
</dbReference>
<dbReference type="Gene3D" id="3.30.1370.110">
    <property type="match status" value="1"/>
</dbReference>
<evidence type="ECO:0000313" key="5">
    <source>
        <dbReference type="Proteomes" id="UP000094455"/>
    </source>
</evidence>
<proteinExistence type="predicted"/>
<feature type="domain" description="Smr" evidence="2">
    <location>
        <begin position="391"/>
        <end position="482"/>
    </location>
</feature>
<dbReference type="PANTHER" id="PTHR46535:SF1">
    <property type="entry name" value="NEDD4-BINDING PROTEIN 2"/>
    <property type="match status" value="1"/>
</dbReference>
<evidence type="ECO:0000313" key="4">
    <source>
        <dbReference type="EMBL" id="ODQ48507.1"/>
    </source>
</evidence>
<dbReference type="Proteomes" id="UP000094455">
    <property type="component" value="Unassembled WGS sequence"/>
</dbReference>
<evidence type="ECO:0000256" key="1">
    <source>
        <dbReference type="ARBA" id="ARBA00022786"/>
    </source>
</evidence>